<dbReference type="PANTHER" id="PTHR46890:SF50">
    <property type="entry name" value="RNA-DIRECTED DNA POLYMERASE, EUKARYOTA, REVERSE TRANSCRIPTASE ZINC-BINDING DOMAIN PROTEIN-RELATED"/>
    <property type="match status" value="1"/>
</dbReference>
<dbReference type="AlphaFoldDB" id="A0A699KG78"/>
<protein>
    <submittedName>
        <fullName evidence="1">RNA-directed DNA polymerase, eukaryota</fullName>
    </submittedName>
</protein>
<sequence>MKLLVAEVRVLLNRTEVTSPTATMSCKSTEVTGLESNAIARVILLYVVLIQILDGPFILDEILKWCKRMRKQAMFFKVDFAKAYDSVSKASILVNGSPTKEFSCYRGLKQGDLLAPYLFILVMESLHLSFSRVVEGDLFK</sequence>
<organism evidence="1">
    <name type="scientific">Tanacetum cinerariifolium</name>
    <name type="common">Dalmatian daisy</name>
    <name type="synonym">Chrysanthemum cinerariifolium</name>
    <dbReference type="NCBI Taxonomy" id="118510"/>
    <lineage>
        <taxon>Eukaryota</taxon>
        <taxon>Viridiplantae</taxon>
        <taxon>Streptophyta</taxon>
        <taxon>Embryophyta</taxon>
        <taxon>Tracheophyta</taxon>
        <taxon>Spermatophyta</taxon>
        <taxon>Magnoliopsida</taxon>
        <taxon>eudicotyledons</taxon>
        <taxon>Gunneridae</taxon>
        <taxon>Pentapetalae</taxon>
        <taxon>asterids</taxon>
        <taxon>campanulids</taxon>
        <taxon>Asterales</taxon>
        <taxon>Asteraceae</taxon>
        <taxon>Asteroideae</taxon>
        <taxon>Anthemideae</taxon>
        <taxon>Anthemidinae</taxon>
        <taxon>Tanacetum</taxon>
    </lineage>
</organism>
<keyword evidence="1" id="KW-0808">Transferase</keyword>
<dbReference type="PANTHER" id="PTHR46890">
    <property type="entry name" value="NON-LTR RETROLELEMENT REVERSE TRANSCRIPTASE-LIKE PROTEIN-RELATED"/>
    <property type="match status" value="1"/>
</dbReference>
<dbReference type="GO" id="GO:0003964">
    <property type="term" value="F:RNA-directed DNA polymerase activity"/>
    <property type="evidence" value="ECO:0007669"/>
    <property type="project" value="UniProtKB-KW"/>
</dbReference>
<name>A0A699KG78_TANCI</name>
<keyword evidence="1" id="KW-0695">RNA-directed DNA polymerase</keyword>
<proteinExistence type="predicted"/>
<feature type="non-terminal residue" evidence="1">
    <location>
        <position position="140"/>
    </location>
</feature>
<accession>A0A699KG78</accession>
<reference evidence="1" key="1">
    <citation type="journal article" date="2019" name="Sci. Rep.">
        <title>Draft genome of Tanacetum cinerariifolium, the natural source of mosquito coil.</title>
        <authorList>
            <person name="Yamashiro T."/>
            <person name="Shiraishi A."/>
            <person name="Satake H."/>
            <person name="Nakayama K."/>
        </authorList>
    </citation>
    <scope>NUCLEOTIDE SEQUENCE</scope>
</reference>
<dbReference type="EMBL" id="BKCJ010513644">
    <property type="protein sequence ID" value="GFA91655.1"/>
    <property type="molecule type" value="Genomic_DNA"/>
</dbReference>
<dbReference type="InterPro" id="IPR052343">
    <property type="entry name" value="Retrotransposon-Effector_Assoc"/>
</dbReference>
<comment type="caution">
    <text evidence="1">The sequence shown here is derived from an EMBL/GenBank/DDBJ whole genome shotgun (WGS) entry which is preliminary data.</text>
</comment>
<evidence type="ECO:0000313" key="1">
    <source>
        <dbReference type="EMBL" id="GFA91655.1"/>
    </source>
</evidence>
<keyword evidence="1" id="KW-0548">Nucleotidyltransferase</keyword>
<gene>
    <name evidence="1" type="ORF">Tci_663627</name>
</gene>